<dbReference type="InterPro" id="IPR031329">
    <property type="entry name" value="NEUT/ALK_ceramidase_N"/>
</dbReference>
<dbReference type="EMBL" id="OC917287">
    <property type="protein sequence ID" value="CAD7646661.1"/>
    <property type="molecule type" value="Genomic_DNA"/>
</dbReference>
<dbReference type="EC" id="3.5.1.23" evidence="2 6"/>
<dbReference type="Pfam" id="PF17048">
    <property type="entry name" value="Ceramidse_alk_C"/>
    <property type="match status" value="1"/>
</dbReference>
<protein>
    <recommendedName>
        <fullName evidence="3 6">Neutral ceramidase</fullName>
        <ecNumber evidence="2 6">3.5.1.23</ecNumber>
    </recommendedName>
</protein>
<dbReference type="Gene3D" id="2.60.40.2300">
    <property type="entry name" value="Neutral/alkaline non-lysosomal ceramidase, C-terminal domain"/>
    <property type="match status" value="1"/>
</dbReference>
<dbReference type="GO" id="GO:0046512">
    <property type="term" value="P:sphingosine biosynthetic process"/>
    <property type="evidence" value="ECO:0007669"/>
    <property type="project" value="TreeGrafter"/>
</dbReference>
<dbReference type="PANTHER" id="PTHR12670:SF1">
    <property type="entry name" value="NEUTRAL CERAMIDASE"/>
    <property type="match status" value="1"/>
</dbReference>
<comment type="similarity">
    <text evidence="1 6">Belongs to the neutral ceramidase family.</text>
</comment>
<dbReference type="GO" id="GO:0042759">
    <property type="term" value="P:long-chain fatty acid biosynthetic process"/>
    <property type="evidence" value="ECO:0007669"/>
    <property type="project" value="TreeGrafter"/>
</dbReference>
<reference evidence="9" key="1">
    <citation type="submission" date="2020-11" db="EMBL/GenBank/DDBJ databases">
        <authorList>
            <person name="Tran Van P."/>
        </authorList>
    </citation>
    <scope>NUCLEOTIDE SEQUENCE</scope>
</reference>
<dbReference type="GO" id="GO:0046872">
    <property type="term" value="F:metal ion binding"/>
    <property type="evidence" value="ECO:0007669"/>
    <property type="project" value="UniProtKB-KW"/>
</dbReference>
<keyword evidence="6" id="KW-0746">Sphingolipid metabolism</keyword>
<evidence type="ECO:0000256" key="2">
    <source>
        <dbReference type="ARBA" id="ARBA00011891"/>
    </source>
</evidence>
<dbReference type="EMBL" id="CAJPVJ010002462">
    <property type="protein sequence ID" value="CAG2166320.1"/>
    <property type="molecule type" value="Genomic_DNA"/>
</dbReference>
<dbReference type="AlphaFoldDB" id="A0A7R9LS13"/>
<dbReference type="Proteomes" id="UP000728032">
    <property type="component" value="Unassembled WGS sequence"/>
</dbReference>
<dbReference type="InterPro" id="IPR006823">
    <property type="entry name" value="Ceramidase_alk"/>
</dbReference>
<evidence type="ECO:0000313" key="10">
    <source>
        <dbReference type="Proteomes" id="UP000728032"/>
    </source>
</evidence>
<dbReference type="InterPro" id="IPR031331">
    <property type="entry name" value="NEUT/ALK_ceramidase_C"/>
</dbReference>
<keyword evidence="5" id="KW-0479">Metal-binding</keyword>
<keyword evidence="5" id="KW-0862">Zinc</keyword>
<feature type="binding site" evidence="5">
    <location>
        <position position="99"/>
    </location>
    <ligand>
        <name>Zn(2+)</name>
        <dbReference type="ChEBI" id="CHEBI:29105"/>
    </ligand>
</feature>
<comment type="catalytic activity">
    <reaction evidence="6">
        <text>an N-acylsphing-4-enine + H2O = sphing-4-enine + a fatty acid</text>
        <dbReference type="Rhea" id="RHEA:20856"/>
        <dbReference type="ChEBI" id="CHEBI:15377"/>
        <dbReference type="ChEBI" id="CHEBI:28868"/>
        <dbReference type="ChEBI" id="CHEBI:52639"/>
        <dbReference type="ChEBI" id="CHEBI:57756"/>
        <dbReference type="EC" id="3.5.1.23"/>
    </reaction>
</comment>
<sequence length="325" mass="36403">MSDYEVVLSANQTVKTCKPALGFSFGAVQTGDPFRRRTQILGFHPQSDHNTDQTDHCQAPKAILLPVGEMTFPYQWAPNLMPTQLLRIGNVVIAGLPGEFTTMSGRRMRDAITKAFADNGQEVKVTLTGLANTYSNYIATYEEYQVQRYEGGSTMYGPHTLQAYIQQYVYLANNMAKQTRVAPGPVFPNLLKDEITVKPGVILDEPKIGHKFGDVLTNAKDTYHTGSEVMVTFVGAHPRNNAKLESTYLTVEKQNGDKWDVIATDANWETKFHWRRTNAVLGYSEVDVIWSIAANTPSGNYRDTSHHSLLPPTHFKCSQLYIFET</sequence>
<proteinExistence type="inferred from homology"/>
<name>A0A7R9LS13_9ACAR</name>
<evidence type="ECO:0000256" key="6">
    <source>
        <dbReference type="RuleBase" id="RU366019"/>
    </source>
</evidence>
<dbReference type="Pfam" id="PF04734">
    <property type="entry name" value="Ceramidase_alk"/>
    <property type="match status" value="1"/>
</dbReference>
<evidence type="ECO:0000256" key="1">
    <source>
        <dbReference type="ARBA" id="ARBA00009835"/>
    </source>
</evidence>
<dbReference type="GO" id="GO:0046514">
    <property type="term" value="P:ceramide catabolic process"/>
    <property type="evidence" value="ECO:0007669"/>
    <property type="project" value="InterPro"/>
</dbReference>
<feature type="domain" description="Neutral/alkaline non-lysosomal ceramidase C-terminal" evidence="8">
    <location>
        <begin position="171"/>
        <end position="302"/>
    </location>
</feature>
<evidence type="ECO:0000256" key="3">
    <source>
        <dbReference type="ARBA" id="ARBA00019235"/>
    </source>
</evidence>
<feature type="domain" description="Neutral/alkaline non-lysosomal ceramidase N-terminal" evidence="7">
    <location>
        <begin position="1"/>
        <end position="166"/>
    </location>
</feature>
<feature type="binding site" evidence="5">
    <location>
        <position position="137"/>
    </location>
    <ligand>
        <name>Zn(2+)</name>
        <dbReference type="ChEBI" id="CHEBI:29105"/>
    </ligand>
</feature>
<organism evidence="9">
    <name type="scientific">Oppiella nova</name>
    <dbReference type="NCBI Taxonomy" id="334625"/>
    <lineage>
        <taxon>Eukaryota</taxon>
        <taxon>Metazoa</taxon>
        <taxon>Ecdysozoa</taxon>
        <taxon>Arthropoda</taxon>
        <taxon>Chelicerata</taxon>
        <taxon>Arachnida</taxon>
        <taxon>Acari</taxon>
        <taxon>Acariformes</taxon>
        <taxon>Sarcoptiformes</taxon>
        <taxon>Oribatida</taxon>
        <taxon>Brachypylina</taxon>
        <taxon>Oppioidea</taxon>
        <taxon>Oppiidae</taxon>
        <taxon>Oppiella</taxon>
    </lineage>
</organism>
<accession>A0A7R9LS13</accession>
<keyword evidence="10" id="KW-1185">Reference proteome</keyword>
<evidence type="ECO:0000313" key="9">
    <source>
        <dbReference type="EMBL" id="CAD7646661.1"/>
    </source>
</evidence>
<evidence type="ECO:0000259" key="8">
    <source>
        <dbReference type="Pfam" id="PF17048"/>
    </source>
</evidence>
<dbReference type="GO" id="GO:0017040">
    <property type="term" value="F:N-acylsphingosine amidohydrolase activity"/>
    <property type="evidence" value="ECO:0007669"/>
    <property type="project" value="UniProtKB-UniRule"/>
</dbReference>
<dbReference type="OrthoDB" id="191371at2759"/>
<comment type="cofactor">
    <cofactor evidence="5">
        <name>Zn(2+)</name>
        <dbReference type="ChEBI" id="CHEBI:29105"/>
    </cofactor>
    <text evidence="5">Binds 1 zinc ion per subunit.</text>
</comment>
<evidence type="ECO:0000256" key="5">
    <source>
        <dbReference type="PIRSR" id="PIRSR606823-2"/>
    </source>
</evidence>
<dbReference type="InterPro" id="IPR038445">
    <property type="entry name" value="NCDase_C_sf"/>
</dbReference>
<keyword evidence="4 6" id="KW-0378">Hydrolase</keyword>
<dbReference type="GO" id="GO:0016020">
    <property type="term" value="C:membrane"/>
    <property type="evidence" value="ECO:0007669"/>
    <property type="project" value="GOC"/>
</dbReference>
<dbReference type="GO" id="GO:0005576">
    <property type="term" value="C:extracellular region"/>
    <property type="evidence" value="ECO:0007669"/>
    <property type="project" value="TreeGrafter"/>
</dbReference>
<evidence type="ECO:0000259" key="7">
    <source>
        <dbReference type="Pfam" id="PF04734"/>
    </source>
</evidence>
<dbReference type="PANTHER" id="PTHR12670">
    <property type="entry name" value="CERAMIDASE"/>
    <property type="match status" value="1"/>
</dbReference>
<gene>
    <name evidence="9" type="ORF">ONB1V03_LOCUS5844</name>
</gene>
<evidence type="ECO:0000256" key="4">
    <source>
        <dbReference type="ARBA" id="ARBA00022801"/>
    </source>
</evidence>
<keyword evidence="6" id="KW-0443">Lipid metabolism</keyword>